<evidence type="ECO:0000256" key="2">
    <source>
        <dbReference type="ARBA" id="ARBA00022448"/>
    </source>
</evidence>
<feature type="transmembrane region" description="Helical" evidence="8">
    <location>
        <begin position="264"/>
        <end position="284"/>
    </location>
</feature>
<evidence type="ECO:0000313" key="9">
    <source>
        <dbReference type="EMBL" id="RVT59814.1"/>
    </source>
</evidence>
<dbReference type="AlphaFoldDB" id="A0A3S2U8H3"/>
<keyword evidence="10" id="KW-1185">Reference proteome</keyword>
<evidence type="ECO:0000256" key="8">
    <source>
        <dbReference type="SAM" id="Phobius"/>
    </source>
</evidence>
<dbReference type="GO" id="GO:0015128">
    <property type="term" value="F:gluconate transmembrane transporter activity"/>
    <property type="evidence" value="ECO:0007669"/>
    <property type="project" value="InterPro"/>
</dbReference>
<evidence type="ECO:0000256" key="3">
    <source>
        <dbReference type="ARBA" id="ARBA00022475"/>
    </source>
</evidence>
<evidence type="ECO:0000256" key="5">
    <source>
        <dbReference type="ARBA" id="ARBA00022989"/>
    </source>
</evidence>
<comment type="similarity">
    <text evidence="7">Belongs to the GntP permease family.</text>
</comment>
<evidence type="ECO:0000256" key="4">
    <source>
        <dbReference type="ARBA" id="ARBA00022692"/>
    </source>
</evidence>
<dbReference type="EMBL" id="RZTZ01000008">
    <property type="protein sequence ID" value="RVT59814.1"/>
    <property type="molecule type" value="Genomic_DNA"/>
</dbReference>
<accession>A0A3S2U8H3</accession>
<dbReference type="PIRSF" id="PIRSF002746">
    <property type="entry name" value="Gluconate_transporter"/>
    <property type="match status" value="1"/>
</dbReference>
<keyword evidence="4 8" id="KW-0812">Transmembrane</keyword>
<dbReference type="PANTHER" id="PTHR30354:SF22">
    <property type="entry name" value="HIGH-AFFINITY GLUCONATE TRANSPORTER"/>
    <property type="match status" value="1"/>
</dbReference>
<feature type="transmembrane region" description="Helical" evidence="8">
    <location>
        <begin position="305"/>
        <end position="323"/>
    </location>
</feature>
<evidence type="ECO:0000256" key="1">
    <source>
        <dbReference type="ARBA" id="ARBA00004651"/>
    </source>
</evidence>
<feature type="transmembrane region" description="Helical" evidence="8">
    <location>
        <begin position="343"/>
        <end position="371"/>
    </location>
</feature>
<feature type="transmembrane region" description="Helical" evidence="8">
    <location>
        <begin position="96"/>
        <end position="129"/>
    </location>
</feature>
<dbReference type="PANTHER" id="PTHR30354">
    <property type="entry name" value="GNT FAMILY GLUCONATE TRANSPORTER"/>
    <property type="match status" value="1"/>
</dbReference>
<feature type="transmembrane region" description="Helical" evidence="8">
    <location>
        <begin position="136"/>
        <end position="154"/>
    </location>
</feature>
<keyword evidence="2" id="KW-0813">Transport</keyword>
<reference evidence="9 10" key="1">
    <citation type="submission" date="2019-01" db="EMBL/GenBank/DDBJ databases">
        <title>Bacillus sp. M5HDSG1-1, whole genome shotgun sequence.</title>
        <authorList>
            <person name="Tuo L."/>
        </authorList>
    </citation>
    <scope>NUCLEOTIDE SEQUENCE [LARGE SCALE GENOMIC DNA]</scope>
    <source>
        <strain evidence="9 10">M5HDSG1-1</strain>
    </source>
</reference>
<dbReference type="NCBIfam" id="TIGR00791">
    <property type="entry name" value="gntP"/>
    <property type="match status" value="1"/>
</dbReference>
<feature type="transmembrane region" description="Helical" evidence="8">
    <location>
        <begin position="228"/>
        <end position="252"/>
    </location>
</feature>
<dbReference type="GO" id="GO:0005886">
    <property type="term" value="C:plasma membrane"/>
    <property type="evidence" value="ECO:0007669"/>
    <property type="project" value="UniProtKB-SubCell"/>
</dbReference>
<gene>
    <name evidence="9" type="ORF">EM808_17995</name>
</gene>
<feature type="transmembrane region" description="Helical" evidence="8">
    <location>
        <begin position="58"/>
        <end position="76"/>
    </location>
</feature>
<evidence type="ECO:0000256" key="6">
    <source>
        <dbReference type="ARBA" id="ARBA00023136"/>
    </source>
</evidence>
<keyword evidence="3" id="KW-1003">Cell membrane</keyword>
<proteinExistence type="inferred from homology"/>
<comment type="subcellular location">
    <subcellularLocation>
        <location evidence="1">Cell membrane</location>
        <topology evidence="1">Multi-pass membrane protein</topology>
    </subcellularLocation>
</comment>
<protein>
    <submittedName>
        <fullName evidence="9">Gluconate permease</fullName>
    </submittedName>
</protein>
<feature type="transmembrane region" description="Helical" evidence="8">
    <location>
        <begin position="383"/>
        <end position="407"/>
    </location>
</feature>
<keyword evidence="6 8" id="KW-0472">Membrane</keyword>
<evidence type="ECO:0000256" key="7">
    <source>
        <dbReference type="ARBA" id="ARBA00049663"/>
    </source>
</evidence>
<evidence type="ECO:0000313" key="10">
    <source>
        <dbReference type="Proteomes" id="UP000288024"/>
    </source>
</evidence>
<sequence>MPILIVAIGVLILLFLIMKMKLNTFVSLVIVSFLVAVGLEMELTEIVKTIEAGIGSQLGHLALVFGLGAMLGRLVSDAGGGHRIAITLINKFGKKRIQLAVVVASFIIGIALFFEVGLVLLIPIIYAIAKEVKLPFLYLGIPMAAALNVTHGFLPPHPAPTAITAAYGADIGQVLLLGTLIAIPTTIVAGPLFNKFAMKVFPTAYNKSGNLAALGPQKEFALKDTPGFGISVLTSLFPVIFMGLATIFSLLMPGESKVKEVIELIGAPGTAMLLSLLIAIYTMGYARKIPMKEIGSTLSESIAQIAMMLLIIGGGGAFKQVLVDGGVGDYVATLFSETNMSPILVAWMIAAILRLCLGSATVAALTTAGLVTPLLALSTVNPALVVLATGAGSVIFCHVNDAGFWMVKEYFGLSMKETFQTWSVLTTVISVTGLLCVLLLGVII</sequence>
<organism evidence="9 10">
    <name type="scientific">Niallia taxi</name>
    <dbReference type="NCBI Taxonomy" id="2499688"/>
    <lineage>
        <taxon>Bacteria</taxon>
        <taxon>Bacillati</taxon>
        <taxon>Bacillota</taxon>
        <taxon>Bacilli</taxon>
        <taxon>Bacillales</taxon>
        <taxon>Bacillaceae</taxon>
        <taxon>Niallia</taxon>
    </lineage>
</organism>
<feature type="transmembrane region" description="Helical" evidence="8">
    <location>
        <begin position="419"/>
        <end position="443"/>
    </location>
</feature>
<feature type="transmembrane region" description="Helical" evidence="8">
    <location>
        <begin position="6"/>
        <end position="37"/>
    </location>
</feature>
<dbReference type="Pfam" id="PF02447">
    <property type="entry name" value="GntP_permease"/>
    <property type="match status" value="1"/>
</dbReference>
<keyword evidence="5 8" id="KW-1133">Transmembrane helix</keyword>
<feature type="transmembrane region" description="Helical" evidence="8">
    <location>
        <begin position="174"/>
        <end position="193"/>
    </location>
</feature>
<comment type="caution">
    <text evidence="9">The sequence shown here is derived from an EMBL/GenBank/DDBJ whole genome shotgun (WGS) entry which is preliminary data.</text>
</comment>
<dbReference type="Proteomes" id="UP000288024">
    <property type="component" value="Unassembled WGS sequence"/>
</dbReference>
<dbReference type="RefSeq" id="WP_127739593.1">
    <property type="nucleotide sequence ID" value="NZ_RZTZ01000008.1"/>
</dbReference>
<name>A0A3S2U8H3_9BACI</name>
<dbReference type="InterPro" id="IPR003474">
    <property type="entry name" value="Glcn_transporter"/>
</dbReference>